<protein>
    <submittedName>
        <fullName evidence="2">Uncharacterized protein</fullName>
    </submittedName>
</protein>
<dbReference type="EMBL" id="CAJNOQ010024744">
    <property type="protein sequence ID" value="CAF1530621.1"/>
    <property type="molecule type" value="Genomic_DNA"/>
</dbReference>
<evidence type="ECO:0000313" key="2">
    <source>
        <dbReference type="EMBL" id="CAF1530621.1"/>
    </source>
</evidence>
<accession>A0A815V6H5</accession>
<evidence type="ECO:0000313" key="3">
    <source>
        <dbReference type="EMBL" id="CAF4389876.1"/>
    </source>
</evidence>
<comment type="caution">
    <text evidence="2">The sequence shown here is derived from an EMBL/GenBank/DDBJ whole genome shotgun (WGS) entry which is preliminary data.</text>
</comment>
<dbReference type="AlphaFoldDB" id="A0A815V6H5"/>
<keyword evidence="4" id="KW-1185">Reference proteome</keyword>
<dbReference type="InterPro" id="IPR002172">
    <property type="entry name" value="LDrepeatLR_classA_rpt"/>
</dbReference>
<evidence type="ECO:0000313" key="4">
    <source>
        <dbReference type="Proteomes" id="UP000663829"/>
    </source>
</evidence>
<organism evidence="2 4">
    <name type="scientific">Didymodactylos carnosus</name>
    <dbReference type="NCBI Taxonomy" id="1234261"/>
    <lineage>
        <taxon>Eukaryota</taxon>
        <taxon>Metazoa</taxon>
        <taxon>Spiralia</taxon>
        <taxon>Gnathifera</taxon>
        <taxon>Rotifera</taxon>
        <taxon>Eurotatoria</taxon>
        <taxon>Bdelloidea</taxon>
        <taxon>Philodinida</taxon>
        <taxon>Philodinidae</taxon>
        <taxon>Didymodactylos</taxon>
    </lineage>
</organism>
<dbReference type="OrthoDB" id="10018421at2759"/>
<dbReference type="EMBL" id="CAJOBC010090325">
    <property type="protein sequence ID" value="CAF4389876.1"/>
    <property type="molecule type" value="Genomic_DNA"/>
</dbReference>
<feature type="non-terminal residue" evidence="2">
    <location>
        <position position="1"/>
    </location>
</feature>
<feature type="non-terminal residue" evidence="2">
    <location>
        <position position="159"/>
    </location>
</feature>
<keyword evidence="1" id="KW-1015">Disulfide bond</keyword>
<dbReference type="Proteomes" id="UP000663829">
    <property type="component" value="Unassembled WGS sequence"/>
</dbReference>
<proteinExistence type="predicted"/>
<gene>
    <name evidence="2" type="ORF">GPM918_LOCUS38030</name>
    <name evidence="3" type="ORF">SRO942_LOCUS38823</name>
</gene>
<dbReference type="CDD" id="cd00112">
    <property type="entry name" value="LDLa"/>
    <property type="match status" value="1"/>
</dbReference>
<evidence type="ECO:0000256" key="1">
    <source>
        <dbReference type="ARBA" id="ARBA00023157"/>
    </source>
</evidence>
<dbReference type="Proteomes" id="UP000681722">
    <property type="component" value="Unassembled WGS sequence"/>
</dbReference>
<name>A0A815V6H5_9BILA</name>
<sequence length="159" mass="18760">KQQCVDGTDEGHCEQPEFNECQPDEYRCSNGQCIDRISWLDDGKFIDERSRYDKVTSKQNPHTKTTDYCASYRDKNYVCEKDDTKSMWTVDDIGGKEEDAQDLVEFMNKLHPNLKFTYEIENNFELPFLDVKVIKERTKFETTIFKKRLTPVSFFTGLH</sequence>
<reference evidence="2" key="1">
    <citation type="submission" date="2021-02" db="EMBL/GenBank/DDBJ databases">
        <authorList>
            <person name="Nowell W R."/>
        </authorList>
    </citation>
    <scope>NUCLEOTIDE SEQUENCE</scope>
</reference>